<evidence type="ECO:0000256" key="1">
    <source>
        <dbReference type="SAM" id="MobiDB-lite"/>
    </source>
</evidence>
<feature type="compositionally biased region" description="Gly residues" evidence="1">
    <location>
        <begin position="50"/>
        <end position="59"/>
    </location>
</feature>
<proteinExistence type="predicted"/>
<sequence>MWCCVRDSTSAYTSLSSTCFRYLFSEFRVLLGRWVPPEIVVMCPSTRGGASSGGYGVPGPGASNATPAEASRAGSAGNDVPGA</sequence>
<dbReference type="EnsemblPlants" id="evm.model.06.1477">
    <property type="protein sequence ID" value="cds.evm.model.06.1477"/>
    <property type="gene ID" value="evm.TU.06.1477"/>
</dbReference>
<evidence type="ECO:0000313" key="3">
    <source>
        <dbReference type="Proteomes" id="UP000596661"/>
    </source>
</evidence>
<protein>
    <submittedName>
        <fullName evidence="2">Uncharacterized protein</fullName>
    </submittedName>
</protein>
<keyword evidence="3" id="KW-1185">Reference proteome</keyword>
<accession>A0A803PUN0</accession>
<dbReference type="Gramene" id="evm.model.06.1477">
    <property type="protein sequence ID" value="cds.evm.model.06.1477"/>
    <property type="gene ID" value="evm.TU.06.1477"/>
</dbReference>
<dbReference type="EMBL" id="UZAU01000613">
    <property type="status" value="NOT_ANNOTATED_CDS"/>
    <property type="molecule type" value="Genomic_DNA"/>
</dbReference>
<dbReference type="AlphaFoldDB" id="A0A803PUN0"/>
<feature type="region of interest" description="Disordered" evidence="1">
    <location>
        <begin position="48"/>
        <end position="83"/>
    </location>
</feature>
<evidence type="ECO:0000313" key="2">
    <source>
        <dbReference type="EnsemblPlants" id="cds.evm.model.06.1477"/>
    </source>
</evidence>
<name>A0A803PUN0_CANSA</name>
<dbReference type="Proteomes" id="UP000596661">
    <property type="component" value="Chromosome 6"/>
</dbReference>
<reference evidence="2" key="1">
    <citation type="submission" date="2018-11" db="EMBL/GenBank/DDBJ databases">
        <authorList>
            <person name="Grassa J C."/>
        </authorList>
    </citation>
    <scope>NUCLEOTIDE SEQUENCE [LARGE SCALE GENOMIC DNA]</scope>
</reference>
<reference evidence="2" key="2">
    <citation type="submission" date="2021-03" db="UniProtKB">
        <authorList>
            <consortium name="EnsemblPlants"/>
        </authorList>
    </citation>
    <scope>IDENTIFICATION</scope>
</reference>
<organism evidence="2 3">
    <name type="scientific">Cannabis sativa</name>
    <name type="common">Hemp</name>
    <name type="synonym">Marijuana</name>
    <dbReference type="NCBI Taxonomy" id="3483"/>
    <lineage>
        <taxon>Eukaryota</taxon>
        <taxon>Viridiplantae</taxon>
        <taxon>Streptophyta</taxon>
        <taxon>Embryophyta</taxon>
        <taxon>Tracheophyta</taxon>
        <taxon>Spermatophyta</taxon>
        <taxon>Magnoliopsida</taxon>
        <taxon>eudicotyledons</taxon>
        <taxon>Gunneridae</taxon>
        <taxon>Pentapetalae</taxon>
        <taxon>rosids</taxon>
        <taxon>fabids</taxon>
        <taxon>Rosales</taxon>
        <taxon>Cannabaceae</taxon>
        <taxon>Cannabis</taxon>
    </lineage>
</organism>